<evidence type="ECO:0000313" key="1">
    <source>
        <dbReference type="EMBL" id="CAB4159217.1"/>
    </source>
</evidence>
<dbReference type="EMBL" id="LR796676">
    <property type="protein sequence ID" value="CAB4159217.1"/>
    <property type="molecule type" value="Genomic_DNA"/>
</dbReference>
<gene>
    <name evidence="1" type="ORF">UFOVP713_63</name>
</gene>
<sequence length="109" mass="12872">MDAVVLILSDARGVYIPRDFLTDNQNQIVWEHCAAWGLTGENVNRWHMAAQPESEFYWEDWDWILSNAKYTTKEGDVYHLYQDGDLWALCYDKMTDEEKENFGMEVDNV</sequence>
<name>A0A6J5NK84_9CAUD</name>
<accession>A0A6J5NK84</accession>
<organism evidence="1">
    <name type="scientific">uncultured Caudovirales phage</name>
    <dbReference type="NCBI Taxonomy" id="2100421"/>
    <lineage>
        <taxon>Viruses</taxon>
        <taxon>Duplodnaviria</taxon>
        <taxon>Heunggongvirae</taxon>
        <taxon>Uroviricota</taxon>
        <taxon>Caudoviricetes</taxon>
        <taxon>Peduoviridae</taxon>
        <taxon>Maltschvirus</taxon>
        <taxon>Maltschvirus maltsch</taxon>
    </lineage>
</organism>
<reference evidence="1" key="1">
    <citation type="submission" date="2020-04" db="EMBL/GenBank/DDBJ databases">
        <authorList>
            <person name="Chiriac C."/>
            <person name="Salcher M."/>
            <person name="Ghai R."/>
            <person name="Kavagutti S V."/>
        </authorList>
    </citation>
    <scope>NUCLEOTIDE SEQUENCE</scope>
</reference>
<proteinExistence type="predicted"/>
<protein>
    <submittedName>
        <fullName evidence="1">Uncharacterized protein</fullName>
    </submittedName>
</protein>